<dbReference type="AlphaFoldDB" id="A0A3A1Y3U8"/>
<name>A0A3A1Y3U8_9GAMM</name>
<feature type="domain" description="Multidrug resistance protein MdtA-like barrel-sandwich hybrid" evidence="3">
    <location>
        <begin position="48"/>
        <end position="209"/>
    </location>
</feature>
<feature type="coiled-coil region" evidence="2">
    <location>
        <begin position="151"/>
        <end position="185"/>
    </location>
</feature>
<dbReference type="RefSeq" id="WP_119496827.1">
    <property type="nucleotide sequence ID" value="NZ_NRJH01000023.1"/>
</dbReference>
<proteinExistence type="inferred from homology"/>
<dbReference type="PANTHER" id="PTHR30438:SF2">
    <property type="entry name" value="MEMBRANE PROTEIN"/>
    <property type="match status" value="1"/>
</dbReference>
<dbReference type="OrthoDB" id="9778236at2"/>
<dbReference type="PANTHER" id="PTHR30438">
    <property type="entry name" value="36 KDA ANTIGEN-RELATED"/>
    <property type="match status" value="1"/>
</dbReference>
<dbReference type="Gene3D" id="2.40.50.100">
    <property type="match status" value="1"/>
</dbReference>
<organism evidence="4 5">
    <name type="scientific">Psittacicella melopsittaci</name>
    <dbReference type="NCBI Taxonomy" id="2028576"/>
    <lineage>
        <taxon>Bacteria</taxon>
        <taxon>Pseudomonadati</taxon>
        <taxon>Pseudomonadota</taxon>
        <taxon>Gammaproteobacteria</taxon>
        <taxon>Pasteurellales</taxon>
        <taxon>Psittacicellaceae</taxon>
        <taxon>Psittacicella</taxon>
    </lineage>
</organism>
<dbReference type="Pfam" id="PF25917">
    <property type="entry name" value="BSH_RND"/>
    <property type="match status" value="1"/>
</dbReference>
<dbReference type="SUPFAM" id="SSF111369">
    <property type="entry name" value="HlyD-like secretion proteins"/>
    <property type="match status" value="2"/>
</dbReference>
<evidence type="ECO:0000256" key="2">
    <source>
        <dbReference type="SAM" id="Coils"/>
    </source>
</evidence>
<comment type="similarity">
    <text evidence="1">Belongs to the membrane fusion protein (MFP) (TC 8.A.1) family.</text>
</comment>
<evidence type="ECO:0000256" key="1">
    <source>
        <dbReference type="ARBA" id="ARBA00009477"/>
    </source>
</evidence>
<dbReference type="GO" id="GO:0005886">
    <property type="term" value="C:plasma membrane"/>
    <property type="evidence" value="ECO:0007669"/>
    <property type="project" value="TreeGrafter"/>
</dbReference>
<keyword evidence="5" id="KW-1185">Reference proteome</keyword>
<comment type="caution">
    <text evidence="4">The sequence shown here is derived from an EMBL/GenBank/DDBJ whole genome shotgun (WGS) entry which is preliminary data.</text>
</comment>
<reference evidence="4 5" key="1">
    <citation type="submission" date="2017-08" db="EMBL/GenBank/DDBJ databases">
        <title>Reclassification of Bisgaard taxon 37 and 44.</title>
        <authorList>
            <person name="Christensen H."/>
        </authorList>
    </citation>
    <scope>NUCLEOTIDE SEQUENCE [LARGE SCALE GENOMIC DNA]</scope>
    <source>
        <strain evidence="4 5">B96_4</strain>
    </source>
</reference>
<dbReference type="EMBL" id="NRJH01000023">
    <property type="protein sequence ID" value="RIY33002.1"/>
    <property type="molecule type" value="Genomic_DNA"/>
</dbReference>
<accession>A0A3A1Y3U8</accession>
<dbReference type="Proteomes" id="UP000266258">
    <property type="component" value="Unassembled WGS sequence"/>
</dbReference>
<feature type="coiled-coil region" evidence="2">
    <location>
        <begin position="78"/>
        <end position="112"/>
    </location>
</feature>
<evidence type="ECO:0000259" key="3">
    <source>
        <dbReference type="Pfam" id="PF25917"/>
    </source>
</evidence>
<evidence type="ECO:0000313" key="4">
    <source>
        <dbReference type="EMBL" id="RIY33002.1"/>
    </source>
</evidence>
<keyword evidence="2" id="KW-0175">Coiled coil</keyword>
<dbReference type="Gene3D" id="1.10.287.470">
    <property type="entry name" value="Helix hairpin bin"/>
    <property type="match status" value="1"/>
</dbReference>
<gene>
    <name evidence="4" type="ORF">CJP74_03200</name>
</gene>
<dbReference type="Gene3D" id="2.40.30.170">
    <property type="match status" value="1"/>
</dbReference>
<protein>
    <recommendedName>
        <fullName evidence="3">Multidrug resistance protein MdtA-like barrel-sandwich hybrid domain-containing protein</fullName>
    </recommendedName>
</protein>
<dbReference type="InterPro" id="IPR058625">
    <property type="entry name" value="MdtA-like_BSH"/>
</dbReference>
<sequence>MKKTLIATVIVAAALVVAGGTYIYQKETSLPDYIASSNSRVTVERYDIASLYAGRVDSVLVSEGEQVNADQVLVKVDSAQATAKVEEANAVLASAQQNLQASKSQVVSAQQALDIAKLDYDNASRLRRQNLISLTEFKQREAKYTSAKADFEAANAAVEVAQARIAQAQAQLDSANSALGDLAIKAPIAGRVEYKLVNAGMVIGSGSRVVSILDPSDVYVNVFLTTDQVNQLSLGNQARVVIDGVDAVFPAKVTYIDSSAQFTPKSVETTEERTKLVFKVKLQVDQDVALKYKNYFRNGMTTMGYVILNGQNTWPSALKVKLPE</sequence>
<evidence type="ECO:0000313" key="5">
    <source>
        <dbReference type="Proteomes" id="UP000266258"/>
    </source>
</evidence>